<proteinExistence type="predicted"/>
<dbReference type="AlphaFoldDB" id="A0AAD6D2R6"/>
<keyword evidence="3" id="KW-0732">Signal</keyword>
<keyword evidence="2" id="KW-0812">Transmembrane</keyword>
<evidence type="ECO:0000313" key="5">
    <source>
        <dbReference type="Proteomes" id="UP001220324"/>
    </source>
</evidence>
<evidence type="ECO:0000313" key="4">
    <source>
        <dbReference type="EMBL" id="KAJ5552394.1"/>
    </source>
</evidence>
<reference evidence="4 5" key="1">
    <citation type="journal article" date="2023" name="IMA Fungus">
        <title>Comparative genomic study of the Penicillium genus elucidates a diverse pangenome and 15 lateral gene transfer events.</title>
        <authorList>
            <person name="Petersen C."/>
            <person name="Sorensen T."/>
            <person name="Nielsen M.R."/>
            <person name="Sondergaard T.E."/>
            <person name="Sorensen J.L."/>
            <person name="Fitzpatrick D.A."/>
            <person name="Frisvad J.C."/>
            <person name="Nielsen K.L."/>
        </authorList>
    </citation>
    <scope>NUCLEOTIDE SEQUENCE [LARGE SCALE GENOMIC DNA]</scope>
    <source>
        <strain evidence="4 5">IBT 35679</strain>
    </source>
</reference>
<feature type="chain" id="PRO_5041937202" evidence="3">
    <location>
        <begin position="27"/>
        <end position="289"/>
    </location>
</feature>
<keyword evidence="2" id="KW-0472">Membrane</keyword>
<keyword evidence="2" id="KW-1133">Transmembrane helix</keyword>
<evidence type="ECO:0000256" key="3">
    <source>
        <dbReference type="SAM" id="SignalP"/>
    </source>
</evidence>
<feature type="transmembrane region" description="Helical" evidence="2">
    <location>
        <begin position="208"/>
        <end position="232"/>
    </location>
</feature>
<dbReference type="Proteomes" id="UP001220324">
    <property type="component" value="Unassembled WGS sequence"/>
</dbReference>
<feature type="region of interest" description="Disordered" evidence="1">
    <location>
        <begin position="248"/>
        <end position="289"/>
    </location>
</feature>
<protein>
    <submittedName>
        <fullName evidence="4">Uncharacterized protein</fullName>
    </submittedName>
</protein>
<name>A0AAD6D2R6_9EURO</name>
<keyword evidence="5" id="KW-1185">Reference proteome</keyword>
<sequence length="289" mass="30025">MNSLRACRKAVAVAVAVAFLMPIVAAANAAAQTTEFGALHFLFPKLDMSLVEGSVISADSTATTIKVECRSDFSNICTSSGYVLPQTFTTGPSNQGKRIDVTGYFANSMWITSASLECEVKYTSLAAPCVRTTSSFFSSGTSSTTSTLSDSPTLSPTLTYKTLTVVSGLDKLRTTSTGVITTITSAPTVTATSTTSTPAKSVSSSSEAWIAGPVIGGVAGVALAAALAFWLIQRKRKTNAAAEDIAHHELPADNQRPELPGDPTSAELPGHKIDNKADLSAPNDAHELA</sequence>
<evidence type="ECO:0000256" key="1">
    <source>
        <dbReference type="SAM" id="MobiDB-lite"/>
    </source>
</evidence>
<dbReference type="EMBL" id="JAQIZZ010000002">
    <property type="protein sequence ID" value="KAJ5552394.1"/>
    <property type="molecule type" value="Genomic_DNA"/>
</dbReference>
<comment type="caution">
    <text evidence="4">The sequence shown here is derived from an EMBL/GenBank/DDBJ whole genome shotgun (WGS) entry which is preliminary data.</text>
</comment>
<evidence type="ECO:0000256" key="2">
    <source>
        <dbReference type="SAM" id="Phobius"/>
    </source>
</evidence>
<organism evidence="4 5">
    <name type="scientific">Penicillium frequentans</name>
    <dbReference type="NCBI Taxonomy" id="3151616"/>
    <lineage>
        <taxon>Eukaryota</taxon>
        <taxon>Fungi</taxon>
        <taxon>Dikarya</taxon>
        <taxon>Ascomycota</taxon>
        <taxon>Pezizomycotina</taxon>
        <taxon>Eurotiomycetes</taxon>
        <taxon>Eurotiomycetidae</taxon>
        <taxon>Eurotiales</taxon>
        <taxon>Aspergillaceae</taxon>
        <taxon>Penicillium</taxon>
    </lineage>
</organism>
<gene>
    <name evidence="4" type="ORF">N7494_001772</name>
</gene>
<feature type="signal peptide" evidence="3">
    <location>
        <begin position="1"/>
        <end position="26"/>
    </location>
</feature>
<accession>A0AAD6D2R6</accession>